<evidence type="ECO:0000256" key="4">
    <source>
        <dbReference type="ARBA" id="ARBA00022729"/>
    </source>
</evidence>
<keyword evidence="4 7" id="KW-0732">Signal</keyword>
<dbReference type="AlphaFoldDB" id="H1SFG9"/>
<dbReference type="GO" id="GO:1901359">
    <property type="term" value="F:tungstate binding"/>
    <property type="evidence" value="ECO:0007669"/>
    <property type="project" value="UniProtKB-ARBA"/>
</dbReference>
<dbReference type="PANTHER" id="PTHR30632">
    <property type="entry name" value="MOLYBDATE-BINDING PERIPLASMIC PROTEIN"/>
    <property type="match status" value="1"/>
</dbReference>
<dbReference type="EMBL" id="AHJE01000110">
    <property type="protein sequence ID" value="EHP38724.1"/>
    <property type="molecule type" value="Genomic_DNA"/>
</dbReference>
<feature type="signal peptide" evidence="7">
    <location>
        <begin position="1"/>
        <end position="45"/>
    </location>
</feature>
<dbReference type="InterPro" id="IPR050682">
    <property type="entry name" value="ModA/WtpA"/>
</dbReference>
<keyword evidence="2 6" id="KW-0500">Molybdenum</keyword>
<organism evidence="8 9">
    <name type="scientific">Cupriavidus basilensis OR16</name>
    <dbReference type="NCBI Taxonomy" id="1127483"/>
    <lineage>
        <taxon>Bacteria</taxon>
        <taxon>Pseudomonadati</taxon>
        <taxon>Pseudomonadota</taxon>
        <taxon>Betaproteobacteria</taxon>
        <taxon>Burkholderiales</taxon>
        <taxon>Burkholderiaceae</taxon>
        <taxon>Cupriavidus</taxon>
    </lineage>
</organism>
<feature type="chain" id="PRO_5003554492" evidence="7">
    <location>
        <begin position="46"/>
        <end position="273"/>
    </location>
</feature>
<dbReference type="PATRIC" id="fig|1127483.3.peg.7081"/>
<evidence type="ECO:0000313" key="9">
    <source>
        <dbReference type="Proteomes" id="UP000005808"/>
    </source>
</evidence>
<name>H1SFG9_9BURK</name>
<dbReference type="RefSeq" id="WP_006163036.1">
    <property type="nucleotide sequence ID" value="NZ_AHJE01000110.1"/>
</dbReference>
<proteinExistence type="inferred from homology"/>
<accession>H1SFG9</accession>
<protein>
    <submittedName>
        <fullName evidence="8">Molybdate ABC transporter periplasmic-binding protein</fullName>
    </submittedName>
</protein>
<feature type="binding site" evidence="6">
    <location>
        <position position="192"/>
    </location>
    <ligand>
        <name>molybdate</name>
        <dbReference type="ChEBI" id="CHEBI:36264"/>
    </ligand>
</feature>
<comment type="caution">
    <text evidence="8">The sequence shown here is derived from an EMBL/GenBank/DDBJ whole genome shotgun (WGS) entry which is preliminary data.</text>
</comment>
<dbReference type="PIRSF" id="PIRSF004846">
    <property type="entry name" value="ModA"/>
    <property type="match status" value="1"/>
</dbReference>
<dbReference type="InterPro" id="IPR005950">
    <property type="entry name" value="ModA"/>
</dbReference>
<feature type="binding site" evidence="6">
    <location>
        <position position="55"/>
    </location>
    <ligand>
        <name>molybdate</name>
        <dbReference type="ChEBI" id="CHEBI:36264"/>
    </ligand>
</feature>
<comment type="similarity">
    <text evidence="1">Belongs to the bacterial solute-binding protein ModA family.</text>
</comment>
<evidence type="ECO:0000256" key="5">
    <source>
        <dbReference type="ARBA" id="ARBA00062515"/>
    </source>
</evidence>
<dbReference type="PANTHER" id="PTHR30632:SF0">
    <property type="entry name" value="SULFATE-BINDING PROTEIN"/>
    <property type="match status" value="1"/>
</dbReference>
<comment type="subunit">
    <text evidence="5">The complex is composed of two ATP-binding proteins (ModC), two transmembrane proteins (ModB) and a solute-binding protein (ModA).</text>
</comment>
<evidence type="ECO:0000313" key="8">
    <source>
        <dbReference type="EMBL" id="EHP38724.1"/>
    </source>
</evidence>
<keyword evidence="3 6" id="KW-0479">Metal-binding</keyword>
<dbReference type="GO" id="GO:0030973">
    <property type="term" value="F:molybdate ion binding"/>
    <property type="evidence" value="ECO:0007669"/>
    <property type="project" value="UniProtKB-ARBA"/>
</dbReference>
<evidence type="ECO:0000256" key="3">
    <source>
        <dbReference type="ARBA" id="ARBA00022723"/>
    </source>
</evidence>
<dbReference type="GO" id="GO:0015689">
    <property type="term" value="P:molybdate ion transport"/>
    <property type="evidence" value="ECO:0007669"/>
    <property type="project" value="InterPro"/>
</dbReference>
<dbReference type="Proteomes" id="UP000005808">
    <property type="component" value="Unassembled WGS sequence"/>
</dbReference>
<dbReference type="GO" id="GO:0046872">
    <property type="term" value="F:metal ion binding"/>
    <property type="evidence" value="ECO:0007669"/>
    <property type="project" value="UniProtKB-KW"/>
</dbReference>
<dbReference type="SUPFAM" id="SSF53850">
    <property type="entry name" value="Periplasmic binding protein-like II"/>
    <property type="match status" value="1"/>
</dbReference>
<feature type="binding site" evidence="6">
    <location>
        <position position="83"/>
    </location>
    <ligand>
        <name>molybdate</name>
        <dbReference type="ChEBI" id="CHEBI:36264"/>
    </ligand>
</feature>
<dbReference type="Gene3D" id="3.40.190.10">
    <property type="entry name" value="Periplasmic binding protein-like II"/>
    <property type="match status" value="2"/>
</dbReference>
<evidence type="ECO:0000256" key="6">
    <source>
        <dbReference type="PIRSR" id="PIRSR004846-1"/>
    </source>
</evidence>
<evidence type="ECO:0000256" key="7">
    <source>
        <dbReference type="SAM" id="SignalP"/>
    </source>
</evidence>
<evidence type="ECO:0000256" key="1">
    <source>
        <dbReference type="ARBA" id="ARBA00009175"/>
    </source>
</evidence>
<gene>
    <name evidence="8" type="ORF">OR16_35452</name>
</gene>
<dbReference type="FunFam" id="3.40.190.10:FF:000035">
    <property type="entry name" value="Molybdate ABC transporter substrate-binding protein"/>
    <property type="match status" value="1"/>
</dbReference>
<evidence type="ECO:0000256" key="2">
    <source>
        <dbReference type="ARBA" id="ARBA00022505"/>
    </source>
</evidence>
<reference evidence="8 9" key="1">
    <citation type="journal article" date="2012" name="J. Bacteriol.">
        <title>De Novo Genome Project of Cupriavidus basilensis OR16.</title>
        <authorList>
            <person name="Cserhati M."/>
            <person name="Kriszt B."/>
            <person name="Szoboszlay S."/>
            <person name="Toth A."/>
            <person name="Szabo I."/>
            <person name="Tancsics A."/>
            <person name="Nagy I."/>
            <person name="Horvath B."/>
            <person name="Nagy I."/>
            <person name="Kukolya J."/>
        </authorList>
    </citation>
    <scope>NUCLEOTIDE SEQUENCE [LARGE SCALE GENOMIC DNA]</scope>
    <source>
        <strain evidence="8 9">OR16</strain>
    </source>
</reference>
<dbReference type="NCBIfam" id="TIGR01256">
    <property type="entry name" value="modA"/>
    <property type="match status" value="1"/>
</dbReference>
<sequence>MPMHPTSAPQPAQSRQPCGARRTASLAAGLLLCATLALSAPAAFGADLVVSAAASLTNAFKSLAESYERAHPQTKVILNFGASDVLMQQIVNGAPADVFASADQDAMNKAVTERVVQPASRRDFAANQLALILPADSKLEIGKLQDLARPEFKRVAFGNPASVPVGRYTKGALEAAGVWDAISAKGVMAQNVRQSLDYVARGEVDAGFVFATDAAIMPEKVKVALRVPTRQPVTYPIAITSQSRQPEQAAAFLGYVMSPEGQAVLAKYGFLKP</sequence>
<dbReference type="Pfam" id="PF13531">
    <property type="entry name" value="SBP_bac_11"/>
    <property type="match status" value="1"/>
</dbReference>